<accession>A0A067G8N3</accession>
<dbReference type="Proteomes" id="UP000027120">
    <property type="component" value="Unassembled WGS sequence"/>
</dbReference>
<gene>
    <name evidence="2" type="ORF">CISIN_1g032474mg</name>
</gene>
<organism evidence="2 3">
    <name type="scientific">Citrus sinensis</name>
    <name type="common">Sweet orange</name>
    <name type="synonym">Citrus aurantium var. sinensis</name>
    <dbReference type="NCBI Taxonomy" id="2711"/>
    <lineage>
        <taxon>Eukaryota</taxon>
        <taxon>Viridiplantae</taxon>
        <taxon>Streptophyta</taxon>
        <taxon>Embryophyta</taxon>
        <taxon>Tracheophyta</taxon>
        <taxon>Spermatophyta</taxon>
        <taxon>Magnoliopsida</taxon>
        <taxon>eudicotyledons</taxon>
        <taxon>Gunneridae</taxon>
        <taxon>Pentapetalae</taxon>
        <taxon>rosids</taxon>
        <taxon>malvids</taxon>
        <taxon>Sapindales</taxon>
        <taxon>Rutaceae</taxon>
        <taxon>Aurantioideae</taxon>
        <taxon>Citrus</taxon>
    </lineage>
</organism>
<dbReference type="PANTHER" id="PTHR35726:SF5">
    <property type="match status" value="1"/>
</dbReference>
<protein>
    <submittedName>
        <fullName evidence="2">Uncharacterized protein</fullName>
    </submittedName>
</protein>
<feature type="region of interest" description="Disordered" evidence="1">
    <location>
        <begin position="66"/>
        <end position="85"/>
    </location>
</feature>
<dbReference type="EMBL" id="KK784883">
    <property type="protein sequence ID" value="KDO74975.1"/>
    <property type="molecule type" value="Genomic_DNA"/>
</dbReference>
<evidence type="ECO:0000256" key="1">
    <source>
        <dbReference type="SAM" id="MobiDB-lite"/>
    </source>
</evidence>
<dbReference type="AlphaFoldDB" id="A0A067G8N3"/>
<dbReference type="PANTHER" id="PTHR35726">
    <property type="entry name" value="GLUTAMIC ACID-RICH PROTEIN-LIKE"/>
    <property type="match status" value="1"/>
</dbReference>
<proteinExistence type="predicted"/>
<evidence type="ECO:0000313" key="3">
    <source>
        <dbReference type="Proteomes" id="UP000027120"/>
    </source>
</evidence>
<dbReference type="SMR" id="A0A067G8N3"/>
<reference evidence="2 3" key="1">
    <citation type="submission" date="2014-04" db="EMBL/GenBank/DDBJ databases">
        <authorList>
            <consortium name="International Citrus Genome Consortium"/>
            <person name="Gmitter F."/>
            <person name="Chen C."/>
            <person name="Farmerie W."/>
            <person name="Harkins T."/>
            <person name="Desany B."/>
            <person name="Mohiuddin M."/>
            <person name="Kodira C."/>
            <person name="Borodovsky M."/>
            <person name="Lomsadze A."/>
            <person name="Burns P."/>
            <person name="Jenkins J."/>
            <person name="Prochnik S."/>
            <person name="Shu S."/>
            <person name="Chapman J."/>
            <person name="Pitluck S."/>
            <person name="Schmutz J."/>
            <person name="Rokhsar D."/>
        </authorList>
    </citation>
    <scope>NUCLEOTIDE SEQUENCE</scope>
</reference>
<evidence type="ECO:0000313" key="2">
    <source>
        <dbReference type="EMBL" id="KDO74975.1"/>
    </source>
</evidence>
<name>A0A067G8N3_CITSI</name>
<sequence>MDIKSGMDVSSFVLVEESADSEVDSLTCEMCLRDAVMATGDEDDAESCSCDTIEMQAEGLDYDHELKNEEFDDDGDGSSTDQHRQINWSSSCKIWWADGADDEEEYSSWDIGINNNISRKVKDEMEDRLFWETCMAFGYP</sequence>
<keyword evidence="3" id="KW-1185">Reference proteome</keyword>